<reference evidence="1" key="1">
    <citation type="submission" date="2021-06" db="EMBL/GenBank/DDBJ databases">
        <authorList>
            <person name="Kallberg Y."/>
            <person name="Tangrot J."/>
            <person name="Rosling A."/>
        </authorList>
    </citation>
    <scope>NUCLEOTIDE SEQUENCE</scope>
    <source>
        <strain evidence="1">FL966</strain>
    </source>
</reference>
<feature type="non-terminal residue" evidence="1">
    <location>
        <position position="155"/>
    </location>
</feature>
<name>A0A9N8WAB1_9GLOM</name>
<accession>A0A9N8WAB1</accession>
<dbReference type="AlphaFoldDB" id="A0A9N8WAB1"/>
<dbReference type="Proteomes" id="UP000789759">
    <property type="component" value="Unassembled WGS sequence"/>
</dbReference>
<dbReference type="OrthoDB" id="2411751at2759"/>
<keyword evidence="2" id="KW-1185">Reference proteome</keyword>
<evidence type="ECO:0000313" key="1">
    <source>
        <dbReference type="EMBL" id="CAG8482337.1"/>
    </source>
</evidence>
<organism evidence="1 2">
    <name type="scientific">Cetraspora pellucida</name>
    <dbReference type="NCBI Taxonomy" id="1433469"/>
    <lineage>
        <taxon>Eukaryota</taxon>
        <taxon>Fungi</taxon>
        <taxon>Fungi incertae sedis</taxon>
        <taxon>Mucoromycota</taxon>
        <taxon>Glomeromycotina</taxon>
        <taxon>Glomeromycetes</taxon>
        <taxon>Diversisporales</taxon>
        <taxon>Gigasporaceae</taxon>
        <taxon>Cetraspora</taxon>
    </lineage>
</organism>
<proteinExistence type="predicted"/>
<protein>
    <submittedName>
        <fullName evidence="1">1795_t:CDS:1</fullName>
    </submittedName>
</protein>
<evidence type="ECO:0000313" key="2">
    <source>
        <dbReference type="Proteomes" id="UP000789759"/>
    </source>
</evidence>
<sequence>KNNSGRKAEIFATSSEMILNKKQLDSFNFASNSTHNTILRFSFYGPFDNYLIGLTILRPKIYFNKTMHDELYQDIIGITLTFDRWTNIKNKQLFGVIIIFSKEKPYVWHATDISSERETHVKVIEKTRFMINELKKIKIKVLAVVTNSAGPYAVA</sequence>
<feature type="non-terminal residue" evidence="1">
    <location>
        <position position="1"/>
    </location>
</feature>
<gene>
    <name evidence="1" type="ORF">CPELLU_LOCUS1581</name>
</gene>
<comment type="caution">
    <text evidence="1">The sequence shown here is derived from an EMBL/GenBank/DDBJ whole genome shotgun (WGS) entry which is preliminary data.</text>
</comment>
<dbReference type="EMBL" id="CAJVQA010000601">
    <property type="protein sequence ID" value="CAG8482337.1"/>
    <property type="molecule type" value="Genomic_DNA"/>
</dbReference>